<organism evidence="2 3">
    <name type="scientific">Brachionus plicatilis</name>
    <name type="common">Marine rotifer</name>
    <name type="synonym">Brachionus muelleri</name>
    <dbReference type="NCBI Taxonomy" id="10195"/>
    <lineage>
        <taxon>Eukaryota</taxon>
        <taxon>Metazoa</taxon>
        <taxon>Spiralia</taxon>
        <taxon>Gnathifera</taxon>
        <taxon>Rotifera</taxon>
        <taxon>Eurotatoria</taxon>
        <taxon>Monogononta</taxon>
        <taxon>Pseudotrocha</taxon>
        <taxon>Ploima</taxon>
        <taxon>Brachionidae</taxon>
        <taxon>Brachionus</taxon>
    </lineage>
</organism>
<keyword evidence="1" id="KW-0472">Membrane</keyword>
<keyword evidence="1" id="KW-0812">Transmembrane</keyword>
<dbReference type="EMBL" id="REGN01000046">
    <property type="protein sequence ID" value="RNA44893.1"/>
    <property type="molecule type" value="Genomic_DNA"/>
</dbReference>
<evidence type="ECO:0000313" key="3">
    <source>
        <dbReference type="Proteomes" id="UP000276133"/>
    </source>
</evidence>
<name>A0A3M7T9V3_BRAPC</name>
<gene>
    <name evidence="2" type="ORF">BpHYR1_034844</name>
</gene>
<evidence type="ECO:0000256" key="1">
    <source>
        <dbReference type="SAM" id="Phobius"/>
    </source>
</evidence>
<proteinExistence type="predicted"/>
<dbReference type="Proteomes" id="UP000276133">
    <property type="component" value="Unassembled WGS sequence"/>
</dbReference>
<keyword evidence="3" id="KW-1185">Reference proteome</keyword>
<keyword evidence="1" id="KW-1133">Transmembrane helix</keyword>
<accession>A0A3M7T9V3</accession>
<feature type="transmembrane region" description="Helical" evidence="1">
    <location>
        <begin position="45"/>
        <end position="73"/>
    </location>
</feature>
<evidence type="ECO:0000313" key="2">
    <source>
        <dbReference type="EMBL" id="RNA44893.1"/>
    </source>
</evidence>
<reference evidence="2 3" key="1">
    <citation type="journal article" date="2018" name="Sci. Rep.">
        <title>Genomic signatures of local adaptation to the degree of environmental predictability in rotifers.</title>
        <authorList>
            <person name="Franch-Gras L."/>
            <person name="Hahn C."/>
            <person name="Garcia-Roger E.M."/>
            <person name="Carmona M.J."/>
            <person name="Serra M."/>
            <person name="Gomez A."/>
        </authorList>
    </citation>
    <scope>NUCLEOTIDE SEQUENCE [LARGE SCALE GENOMIC DNA]</scope>
    <source>
        <strain evidence="2">HYR1</strain>
    </source>
</reference>
<comment type="caution">
    <text evidence="2">The sequence shown here is derived from an EMBL/GenBank/DDBJ whole genome shotgun (WGS) entry which is preliminary data.</text>
</comment>
<sequence length="93" mass="10999">MFRTKFITLLIFNGLFVWINCFNQTTSSLSYQSPADWAWNEHRAWTIVFIGWLSISGLLNIYFILNYCGLLILKKKLIENLIKYQIKNFGIQT</sequence>
<protein>
    <submittedName>
        <fullName evidence="2">Uncharacterized protein</fullName>
    </submittedName>
</protein>
<dbReference type="AlphaFoldDB" id="A0A3M7T9V3"/>